<organism evidence="1">
    <name type="scientific">uncultured bacterium</name>
    <name type="common">gcode 4</name>
    <dbReference type="NCBI Taxonomy" id="1234023"/>
    <lineage>
        <taxon>Bacteria</taxon>
        <taxon>environmental samples</taxon>
    </lineage>
</organism>
<dbReference type="NCBIfam" id="TIGR03696">
    <property type="entry name" value="Rhs_assc_core"/>
    <property type="match status" value="1"/>
</dbReference>
<sequence length="232" mass="26479">MKKSDIWNVRLFTGREYDKEIGLYYYRARYYSADLGRFISRDPIGTADNVNLYSYVGNSPVGFVDPMGREKTLLMAVDYLNVYGAYLENNPVLVGEFANIILDQDKANFKINPVFLDRAQWIDSTCTNLSDNCGKQISIGGKKIYLADLGNIGFWYLAGKYGYWIWYIDSWAYIVTAAGWDAGGKKDGVSSNEQWDRPYYRAGFDLSNSTVTWKLTRDDLLNAFLTILPNGR</sequence>
<dbReference type="PANTHER" id="PTHR32305:SF15">
    <property type="entry name" value="PROTEIN RHSA-RELATED"/>
    <property type="match status" value="1"/>
</dbReference>
<dbReference type="PANTHER" id="PTHR32305">
    <property type="match status" value="1"/>
</dbReference>
<accession>K1Z5Q8</accession>
<dbReference type="InterPro" id="IPR022385">
    <property type="entry name" value="Rhs_assc_core"/>
</dbReference>
<gene>
    <name evidence="1" type="ORF">ACD_71C00102G0003</name>
</gene>
<evidence type="ECO:0000313" key="1">
    <source>
        <dbReference type="EMBL" id="EKD44561.1"/>
    </source>
</evidence>
<proteinExistence type="predicted"/>
<dbReference type="PRINTS" id="PR00394">
    <property type="entry name" value="RHSPROTEIN"/>
</dbReference>
<protein>
    <recommendedName>
        <fullName evidence="2">RHS repeat-associated core domain-containing protein</fullName>
    </recommendedName>
</protein>
<dbReference type="AlphaFoldDB" id="K1Z5Q8"/>
<reference evidence="1" key="1">
    <citation type="journal article" date="2012" name="Science">
        <title>Fermentation, hydrogen, and sulfur metabolism in multiple uncultivated bacterial phyla.</title>
        <authorList>
            <person name="Wrighton K.C."/>
            <person name="Thomas B.C."/>
            <person name="Sharon I."/>
            <person name="Miller C.S."/>
            <person name="Castelle C.J."/>
            <person name="VerBerkmoes N.C."/>
            <person name="Wilkins M.J."/>
            <person name="Hettich R.L."/>
            <person name="Lipton M.S."/>
            <person name="Williams K.H."/>
            <person name="Long P.E."/>
            <person name="Banfield J.F."/>
        </authorList>
    </citation>
    <scope>NUCLEOTIDE SEQUENCE [LARGE SCALE GENOMIC DNA]</scope>
</reference>
<name>K1Z5Q8_9BACT</name>
<dbReference type="InterPro" id="IPR050708">
    <property type="entry name" value="T6SS_VgrG/RHS"/>
</dbReference>
<dbReference type="EMBL" id="AMFJ01028833">
    <property type="protein sequence ID" value="EKD44561.1"/>
    <property type="molecule type" value="Genomic_DNA"/>
</dbReference>
<evidence type="ECO:0008006" key="2">
    <source>
        <dbReference type="Google" id="ProtNLM"/>
    </source>
</evidence>
<dbReference type="Gene3D" id="2.180.10.10">
    <property type="entry name" value="RHS repeat-associated core"/>
    <property type="match status" value="1"/>
</dbReference>
<comment type="caution">
    <text evidence="1">The sequence shown here is derived from an EMBL/GenBank/DDBJ whole genome shotgun (WGS) entry which is preliminary data.</text>
</comment>